<dbReference type="NCBIfam" id="TIGR03802">
    <property type="entry name" value="Asp_Ala_antiprt"/>
    <property type="match status" value="1"/>
</dbReference>
<dbReference type="Gene3D" id="3.30.70.1450">
    <property type="entry name" value="Regulator of K+ conductance, C-terminal domain"/>
    <property type="match status" value="2"/>
</dbReference>
<evidence type="ECO:0000313" key="10">
    <source>
        <dbReference type="EMBL" id="AZG16272.1"/>
    </source>
</evidence>
<feature type="transmembrane region" description="Helical" evidence="8">
    <location>
        <begin position="20"/>
        <end position="40"/>
    </location>
</feature>
<evidence type="ECO:0000256" key="6">
    <source>
        <dbReference type="ARBA" id="ARBA00022989"/>
    </source>
</evidence>
<protein>
    <submittedName>
        <fullName evidence="10">Aspartate-alanine antiporter</fullName>
    </submittedName>
</protein>
<feature type="transmembrane region" description="Helical" evidence="8">
    <location>
        <begin position="399"/>
        <end position="418"/>
    </location>
</feature>
<keyword evidence="3" id="KW-0813">Transport</keyword>
<feature type="transmembrane region" description="Helical" evidence="8">
    <location>
        <begin position="551"/>
        <end position="574"/>
    </location>
</feature>
<sequence length="575" mass="59745">MAGRTTESTMSAAFDWFQHLLRLHPEVTFFLVLGLGYALGKLKIGSFTLGAVTGTLLAGVLVGQLGLKISGEVKQCFFLLFLFSIGFRTGPQFFRGLRSDGLQQALLAGIVATTGLVVAFIVSKLFGYQAGTAAGVVAGALTESATIGTAGDAISRLALSEADRQVLTNQIPVAFAVTYLVGVVGAAWILAQLAPRLLRVDLPAACRELESRMEGNTAHAIPSRREIEFRAYQIDAASPLAGMTVAQLEVDIGGQRICVERLRRSGAVMRIAPDIVLRAGDALSVSGRRTLLVERMDGAHSGLHEIDDRELLDVEVELLDVIITSKAVDGRRLGDLAKEESARGVFVARVSRAGTPVMVSPETVLNRGDVVSLVGSARSVEGAVDKIGVADRATNATDMVLVSLGIVAGALVGVPALVVGGIEIGLSLSVGVLLGGLVCGWLRSVQPRLFGRIPGPTLWVFESIGLTGFVAIVGLNAGPDFVKGLQSSGLSLLLAGALTVSIPMLTGVFVGHKLMKMHPGILLGVCAGASTATPALAAVQEAAKSAVPTLGYGVAYAVGNVLLALWGTVIVALMT</sequence>
<evidence type="ECO:0000256" key="4">
    <source>
        <dbReference type="ARBA" id="ARBA00022475"/>
    </source>
</evidence>
<proteinExistence type="inferred from homology"/>
<comment type="subcellular location">
    <subcellularLocation>
        <location evidence="1">Cell membrane</location>
        <topology evidence="1">Multi-pass membrane protein</topology>
    </subcellularLocation>
</comment>
<name>A0A3G8H9P8_9BURK</name>
<feature type="transmembrane region" description="Helical" evidence="8">
    <location>
        <begin position="489"/>
        <end position="509"/>
    </location>
</feature>
<dbReference type="InterPro" id="IPR050144">
    <property type="entry name" value="AAE_transporter"/>
</dbReference>
<gene>
    <name evidence="10" type="primary">aspT</name>
    <name evidence="10" type="ORF">EHF44_23035</name>
</gene>
<evidence type="ECO:0000256" key="7">
    <source>
        <dbReference type="ARBA" id="ARBA00023136"/>
    </source>
</evidence>
<feature type="transmembrane region" description="Helical" evidence="8">
    <location>
        <begin position="77"/>
        <end position="94"/>
    </location>
</feature>
<dbReference type="KEGG" id="cpau:EHF44_23035"/>
<keyword evidence="7 8" id="KW-0472">Membrane</keyword>
<feature type="transmembrane region" description="Helical" evidence="8">
    <location>
        <begin position="47"/>
        <end position="65"/>
    </location>
</feature>
<evidence type="ECO:0000259" key="9">
    <source>
        <dbReference type="PROSITE" id="PS51202"/>
    </source>
</evidence>
<evidence type="ECO:0000256" key="1">
    <source>
        <dbReference type="ARBA" id="ARBA00004651"/>
    </source>
</evidence>
<dbReference type="GO" id="GO:0005886">
    <property type="term" value="C:plasma membrane"/>
    <property type="evidence" value="ECO:0007669"/>
    <property type="project" value="UniProtKB-SubCell"/>
</dbReference>
<feature type="domain" description="RCK C-terminal" evidence="9">
    <location>
        <begin position="216"/>
        <end position="302"/>
    </location>
</feature>
<keyword evidence="5 8" id="KW-0812">Transmembrane</keyword>
<feature type="transmembrane region" description="Helical" evidence="8">
    <location>
        <begin position="521"/>
        <end position="539"/>
    </location>
</feature>
<dbReference type="SUPFAM" id="SSF116726">
    <property type="entry name" value="TrkA C-terminal domain-like"/>
    <property type="match status" value="2"/>
</dbReference>
<feature type="transmembrane region" description="Helical" evidence="8">
    <location>
        <begin position="457"/>
        <end position="477"/>
    </location>
</feature>
<feature type="transmembrane region" description="Helical" evidence="8">
    <location>
        <begin position="424"/>
        <end position="445"/>
    </location>
</feature>
<dbReference type="InterPro" id="IPR006037">
    <property type="entry name" value="RCK_C"/>
</dbReference>
<reference evidence="11" key="1">
    <citation type="submission" date="2018-11" db="EMBL/GenBank/DDBJ databases">
        <title>FDA dAtabase for Regulatory Grade micrObial Sequences (FDA-ARGOS): Supporting development and validation of Infectious Disease Dx tests.</title>
        <authorList>
            <person name="Goldberg B."/>
            <person name="Campos J."/>
            <person name="Tallon L."/>
            <person name="Sadzewicz L."/>
            <person name="Zhao X."/>
            <person name="Vavikolanu K."/>
            <person name="Mehta A."/>
            <person name="Aluvathingal J."/>
            <person name="Nadendla S."/>
            <person name="Geyer C."/>
            <person name="Nandy P."/>
            <person name="Yan Y."/>
            <person name="Sichtig H."/>
        </authorList>
    </citation>
    <scope>NUCLEOTIDE SEQUENCE [LARGE SCALE GENOMIC DNA]</scope>
    <source>
        <strain evidence="11">FDAARGOS_614</strain>
    </source>
</reference>
<dbReference type="GO" id="GO:0008324">
    <property type="term" value="F:monoatomic cation transmembrane transporter activity"/>
    <property type="evidence" value="ECO:0007669"/>
    <property type="project" value="InterPro"/>
</dbReference>
<evidence type="ECO:0000256" key="5">
    <source>
        <dbReference type="ARBA" id="ARBA00022692"/>
    </source>
</evidence>
<dbReference type="InterPro" id="IPR036721">
    <property type="entry name" value="RCK_C_sf"/>
</dbReference>
<evidence type="ECO:0000256" key="8">
    <source>
        <dbReference type="SAM" id="Phobius"/>
    </source>
</evidence>
<dbReference type="InterPro" id="IPR022457">
    <property type="entry name" value="Asp_Ala_antiprt"/>
</dbReference>
<comment type="similarity">
    <text evidence="2">Belongs to the AAE transporter (TC 2.A.81) family.</text>
</comment>
<dbReference type="GO" id="GO:0006813">
    <property type="term" value="P:potassium ion transport"/>
    <property type="evidence" value="ECO:0007669"/>
    <property type="project" value="InterPro"/>
</dbReference>
<feature type="domain" description="RCK C-terminal" evidence="9">
    <location>
        <begin position="304"/>
        <end position="390"/>
    </location>
</feature>
<dbReference type="Pfam" id="PF02080">
    <property type="entry name" value="TrkA_C"/>
    <property type="match status" value="1"/>
</dbReference>
<keyword evidence="4" id="KW-1003">Cell membrane</keyword>
<dbReference type="Proteomes" id="UP000270411">
    <property type="component" value="Chromosome 2"/>
</dbReference>
<evidence type="ECO:0000313" key="11">
    <source>
        <dbReference type="Proteomes" id="UP000270411"/>
    </source>
</evidence>
<evidence type="ECO:0000256" key="3">
    <source>
        <dbReference type="ARBA" id="ARBA00022448"/>
    </source>
</evidence>
<dbReference type="NCBIfam" id="TIGR01625">
    <property type="entry name" value="YidE_YbjL_dupl"/>
    <property type="match status" value="1"/>
</dbReference>
<dbReference type="PANTHER" id="PTHR30445">
    <property type="entry name" value="K(+)_H(+) ANTIPORTER SUBUNIT KHTT"/>
    <property type="match status" value="1"/>
</dbReference>
<dbReference type="InterPro" id="IPR006512">
    <property type="entry name" value="YidE_YbjL"/>
</dbReference>
<dbReference type="EMBL" id="CP033970">
    <property type="protein sequence ID" value="AZG16272.1"/>
    <property type="molecule type" value="Genomic_DNA"/>
</dbReference>
<dbReference type="Pfam" id="PF06826">
    <property type="entry name" value="Asp-Al_Ex"/>
    <property type="match status" value="2"/>
</dbReference>
<evidence type="ECO:0000256" key="2">
    <source>
        <dbReference type="ARBA" id="ARBA00009854"/>
    </source>
</evidence>
<feature type="transmembrane region" description="Helical" evidence="8">
    <location>
        <begin position="171"/>
        <end position="191"/>
    </location>
</feature>
<dbReference type="OrthoDB" id="8611026at2"/>
<dbReference type="AlphaFoldDB" id="A0A3G8H9P8"/>
<feature type="transmembrane region" description="Helical" evidence="8">
    <location>
        <begin position="106"/>
        <end position="126"/>
    </location>
</feature>
<dbReference type="PROSITE" id="PS51202">
    <property type="entry name" value="RCK_C"/>
    <property type="match status" value="2"/>
</dbReference>
<dbReference type="PANTHER" id="PTHR30445:SF9">
    <property type="match status" value="1"/>
</dbReference>
<organism evidence="10 11">
    <name type="scientific">Cupriavidus pauculus</name>
    <dbReference type="NCBI Taxonomy" id="82633"/>
    <lineage>
        <taxon>Bacteria</taxon>
        <taxon>Pseudomonadati</taxon>
        <taxon>Pseudomonadota</taxon>
        <taxon>Betaproteobacteria</taxon>
        <taxon>Burkholderiales</taxon>
        <taxon>Burkholderiaceae</taxon>
        <taxon>Cupriavidus</taxon>
    </lineage>
</organism>
<keyword evidence="6 8" id="KW-1133">Transmembrane helix</keyword>
<accession>A0A3G8H9P8</accession>